<dbReference type="FunCoup" id="A0A5K4EQY2">
    <property type="interactions" value="1222"/>
</dbReference>
<evidence type="ECO:0000313" key="12">
    <source>
        <dbReference type="Proteomes" id="UP000008854"/>
    </source>
</evidence>
<keyword evidence="5" id="KW-0677">Repeat</keyword>
<evidence type="ECO:0000256" key="4">
    <source>
        <dbReference type="ARBA" id="ARBA00022692"/>
    </source>
</evidence>
<dbReference type="Pfam" id="PF00153">
    <property type="entry name" value="Mito_carr"/>
    <property type="match status" value="3"/>
</dbReference>
<keyword evidence="6" id="KW-1133">Transmembrane helix</keyword>
<dbReference type="InParanoid" id="A0A5K4EQY2"/>
<evidence type="ECO:0000256" key="10">
    <source>
        <dbReference type="PROSITE-ProRule" id="PRU00282"/>
    </source>
</evidence>
<evidence type="ECO:0000256" key="1">
    <source>
        <dbReference type="ARBA" id="ARBA00004225"/>
    </source>
</evidence>
<evidence type="ECO:0000313" key="13">
    <source>
        <dbReference type="WBParaSite" id="Smp_149320.2"/>
    </source>
</evidence>
<dbReference type="STRING" id="6183.A0A5K4EQY2"/>
<dbReference type="FunFam" id="1.50.40.10:FF:000007">
    <property type="entry name" value="Mitochondrial tricarboxylate transport protein-like"/>
    <property type="match status" value="1"/>
</dbReference>
<keyword evidence="8 10" id="KW-0472">Membrane</keyword>
<dbReference type="InterPro" id="IPR023395">
    <property type="entry name" value="MCP_dom_sf"/>
</dbReference>
<dbReference type="InterPro" id="IPR018108">
    <property type="entry name" value="MCP_transmembrane"/>
</dbReference>
<dbReference type="GO" id="GO:0006843">
    <property type="term" value="P:mitochondrial citrate transmembrane transport"/>
    <property type="evidence" value="ECO:0007669"/>
    <property type="project" value="TreeGrafter"/>
</dbReference>
<keyword evidence="4 10" id="KW-0812">Transmembrane</keyword>
<evidence type="ECO:0000256" key="11">
    <source>
        <dbReference type="RuleBase" id="RU000488"/>
    </source>
</evidence>
<comment type="similarity">
    <text evidence="2 11">Belongs to the mitochondrial carrier (TC 2.A.29) family.</text>
</comment>
<evidence type="ECO:0000256" key="9">
    <source>
        <dbReference type="ARBA" id="ARBA00042640"/>
    </source>
</evidence>
<dbReference type="InterPro" id="IPR049563">
    <property type="entry name" value="TXTP-like"/>
</dbReference>
<evidence type="ECO:0000256" key="7">
    <source>
        <dbReference type="ARBA" id="ARBA00023128"/>
    </source>
</evidence>
<evidence type="ECO:0000256" key="3">
    <source>
        <dbReference type="ARBA" id="ARBA00022448"/>
    </source>
</evidence>
<dbReference type="PANTHER" id="PTHR45788:SF4">
    <property type="entry name" value="TRICARBOXYLATE TRANSPORT PROTEIN, MITOCHONDRIAL"/>
    <property type="match status" value="1"/>
</dbReference>
<reference evidence="12" key="1">
    <citation type="journal article" date="2012" name="PLoS Negl. Trop. Dis.">
        <title>A systematically improved high quality genome and transcriptome of the human blood fluke Schistosoma mansoni.</title>
        <authorList>
            <person name="Protasio A.V."/>
            <person name="Tsai I.J."/>
            <person name="Babbage A."/>
            <person name="Nichol S."/>
            <person name="Hunt M."/>
            <person name="Aslett M.A."/>
            <person name="De Silva N."/>
            <person name="Velarde G.S."/>
            <person name="Anderson T.J."/>
            <person name="Clark R.C."/>
            <person name="Davidson C."/>
            <person name="Dillon G.P."/>
            <person name="Holroyd N.E."/>
            <person name="LoVerde P.T."/>
            <person name="Lloyd C."/>
            <person name="McQuillan J."/>
            <person name="Oliveira G."/>
            <person name="Otto T.D."/>
            <person name="Parker-Manuel S.J."/>
            <person name="Quail M.A."/>
            <person name="Wilson R.A."/>
            <person name="Zerlotini A."/>
            <person name="Dunne D.W."/>
            <person name="Berriman M."/>
        </authorList>
    </citation>
    <scope>NUCLEOTIDE SEQUENCE [LARGE SCALE GENOMIC DNA]</scope>
    <source>
        <strain evidence="12">Puerto Rican</strain>
    </source>
</reference>
<feature type="repeat" description="Solcar" evidence="10">
    <location>
        <begin position="224"/>
        <end position="309"/>
    </location>
</feature>
<dbReference type="SUPFAM" id="SSF103506">
    <property type="entry name" value="Mitochondrial carrier"/>
    <property type="match status" value="1"/>
</dbReference>
<proteinExistence type="inferred from homology"/>
<dbReference type="WBParaSite" id="Smp_149320.2">
    <property type="protein sequence ID" value="Smp_149320.2"/>
    <property type="gene ID" value="Smp_149320"/>
</dbReference>
<evidence type="ECO:0000256" key="2">
    <source>
        <dbReference type="ARBA" id="ARBA00006375"/>
    </source>
</evidence>
<evidence type="ECO:0000256" key="5">
    <source>
        <dbReference type="ARBA" id="ARBA00022737"/>
    </source>
</evidence>
<dbReference type="PANTHER" id="PTHR45788">
    <property type="entry name" value="SUCCINATE/FUMARATE MITOCHONDRIAL TRANSPORTER-RELATED"/>
    <property type="match status" value="1"/>
</dbReference>
<keyword evidence="7" id="KW-0496">Mitochondrion</keyword>
<evidence type="ECO:0000256" key="8">
    <source>
        <dbReference type="ARBA" id="ARBA00023136"/>
    </source>
</evidence>
<dbReference type="ExpressionAtlas" id="A0A5K4EQY2">
    <property type="expression patterns" value="baseline and differential"/>
</dbReference>
<reference evidence="13" key="2">
    <citation type="submission" date="2019-11" db="UniProtKB">
        <authorList>
            <consortium name="WormBaseParasite"/>
        </authorList>
    </citation>
    <scope>IDENTIFICATION</scope>
    <source>
        <strain evidence="13">Puerto Rican</strain>
    </source>
</reference>
<evidence type="ECO:0000256" key="6">
    <source>
        <dbReference type="ARBA" id="ARBA00022989"/>
    </source>
</evidence>
<accession>A0A5K4EQY2</accession>
<protein>
    <recommendedName>
        <fullName evidence="9">Citrate transport protein</fullName>
    </recommendedName>
</protein>
<dbReference type="Proteomes" id="UP000008854">
    <property type="component" value="Unassembled WGS sequence"/>
</dbReference>
<dbReference type="Gene3D" id="1.50.40.10">
    <property type="entry name" value="Mitochondrial carrier domain"/>
    <property type="match status" value="1"/>
</dbReference>
<dbReference type="GO" id="GO:0071913">
    <property type="term" value="F:citrate secondary active transmembrane transporter activity"/>
    <property type="evidence" value="ECO:0007669"/>
    <property type="project" value="TreeGrafter"/>
</dbReference>
<comment type="subcellular location">
    <subcellularLocation>
        <location evidence="1">Mitochondrion membrane</location>
        <topology evidence="1">Multi-pass membrane protein</topology>
    </subcellularLocation>
</comment>
<sequence length="319" mass="35349">MILLFSHSGMVHESQGPHKSTLIEKTVKGAIAGGVTGAIEICITFPTEYVKTQLQLDERMGSARQYSGPIDCVKKTVGSYGFRGLYRGLPVLLYGSVPKSAVRFGAFEEFKRHNLSPDGTLTAGRKLLCGLGAGVCEAIMVVTPMETIKVKFINDQTSKNPHYRGFFHGCRCIIKEHGITGMYKGVTPTILKQGSNQAIRFFVMETLKDGYRQYRGDKATGLPVPKLLTGLFGIVAGAASVYGNTPLDVVKTRMQGLDAHKYKNTLHCAWKIWTEEGFFAFYKGTVPRLGRVCLDVCISFMIYDSFMESFHKIWDTKKS</sequence>
<feature type="repeat" description="Solcar" evidence="10">
    <location>
        <begin position="124"/>
        <end position="210"/>
    </location>
</feature>
<dbReference type="GO" id="GO:0031966">
    <property type="term" value="C:mitochondrial membrane"/>
    <property type="evidence" value="ECO:0007669"/>
    <property type="project" value="UniProtKB-SubCell"/>
</dbReference>
<keyword evidence="12" id="KW-1185">Reference proteome</keyword>
<dbReference type="PROSITE" id="PS50920">
    <property type="entry name" value="SOLCAR"/>
    <property type="match status" value="3"/>
</dbReference>
<name>A0A5K4EQY2_SCHMA</name>
<keyword evidence="3 11" id="KW-0813">Transport</keyword>
<dbReference type="AlphaFoldDB" id="A0A5K4EQY2"/>
<organism evidence="12 13">
    <name type="scientific">Schistosoma mansoni</name>
    <name type="common">Blood fluke</name>
    <dbReference type="NCBI Taxonomy" id="6183"/>
    <lineage>
        <taxon>Eukaryota</taxon>
        <taxon>Metazoa</taxon>
        <taxon>Spiralia</taxon>
        <taxon>Lophotrochozoa</taxon>
        <taxon>Platyhelminthes</taxon>
        <taxon>Trematoda</taxon>
        <taxon>Digenea</taxon>
        <taxon>Strigeidida</taxon>
        <taxon>Schistosomatoidea</taxon>
        <taxon>Schistosomatidae</taxon>
        <taxon>Schistosoma</taxon>
    </lineage>
</organism>
<feature type="repeat" description="Solcar" evidence="10">
    <location>
        <begin position="24"/>
        <end position="113"/>
    </location>
</feature>